<dbReference type="Proteomes" id="UP000790377">
    <property type="component" value="Unassembled WGS sequence"/>
</dbReference>
<evidence type="ECO:0000313" key="1">
    <source>
        <dbReference type="EMBL" id="KAH7904023.1"/>
    </source>
</evidence>
<proteinExistence type="predicted"/>
<name>A0ACB7ZTH0_9AGAM</name>
<protein>
    <submittedName>
        <fullName evidence="1">Uncharacterized protein</fullName>
    </submittedName>
</protein>
<sequence length="542" mass="62174">MHNLLLGLVMFHFRNILGIDSSADTQRRKGDTRIATPKEMERARKTFMSTPSAGKLGALRVPVLAALCLENHINVVSANSHKGVRKADLVRSLLAQPRTSMDEEITNVDPTDNNFLQLVGEEYIQECEVVPPAVEDNDVWAQVTKSELEQIRASLVSVIRPTWHCGPPLNLGEPAHGKLKADQWQSCIEFDLPVALVRTWAPRAEDKEPSRRQKLLEATMFPAIAIRWGSSHRTSKYHADNYMKYMHAYLVNLRDLFPDMPFRPNHHVALHIGEFFQRYGPMHGWWMFPFERVIGILQRTNTNYKIGQLETTMLESFCAASNVKAFIQQPECPSILKESSSLLEECWGQYNKGTLMTDIRTLAGEQIPDKKLKRSEIAWNKQEQLSEELRSTLLAMHKELVYELPNWTCPDAAFFHPRHTICQLRYANQQTSKRDSTMFFKPLRSNFLVPGVIQEIFSVPIKHTKDDYTEIYFLAIQKFKACSSEDDPFEKYPDFGASIWSEELADLDIIPSSQTICHAIWQPWRKGTTVGTTVMKPLDRVR</sequence>
<dbReference type="EMBL" id="MU268644">
    <property type="protein sequence ID" value="KAH7904023.1"/>
    <property type="molecule type" value="Genomic_DNA"/>
</dbReference>
<organism evidence="1 2">
    <name type="scientific">Hygrophoropsis aurantiaca</name>
    <dbReference type="NCBI Taxonomy" id="72124"/>
    <lineage>
        <taxon>Eukaryota</taxon>
        <taxon>Fungi</taxon>
        <taxon>Dikarya</taxon>
        <taxon>Basidiomycota</taxon>
        <taxon>Agaricomycotina</taxon>
        <taxon>Agaricomycetes</taxon>
        <taxon>Agaricomycetidae</taxon>
        <taxon>Boletales</taxon>
        <taxon>Coniophorineae</taxon>
        <taxon>Hygrophoropsidaceae</taxon>
        <taxon>Hygrophoropsis</taxon>
    </lineage>
</organism>
<comment type="caution">
    <text evidence="1">The sequence shown here is derived from an EMBL/GenBank/DDBJ whole genome shotgun (WGS) entry which is preliminary data.</text>
</comment>
<reference evidence="1" key="1">
    <citation type="journal article" date="2021" name="New Phytol.">
        <title>Evolutionary innovations through gain and loss of genes in the ectomycorrhizal Boletales.</title>
        <authorList>
            <person name="Wu G."/>
            <person name="Miyauchi S."/>
            <person name="Morin E."/>
            <person name="Kuo A."/>
            <person name="Drula E."/>
            <person name="Varga T."/>
            <person name="Kohler A."/>
            <person name="Feng B."/>
            <person name="Cao Y."/>
            <person name="Lipzen A."/>
            <person name="Daum C."/>
            <person name="Hundley H."/>
            <person name="Pangilinan J."/>
            <person name="Johnson J."/>
            <person name="Barry K."/>
            <person name="LaButti K."/>
            <person name="Ng V."/>
            <person name="Ahrendt S."/>
            <person name="Min B."/>
            <person name="Choi I.G."/>
            <person name="Park H."/>
            <person name="Plett J.M."/>
            <person name="Magnuson J."/>
            <person name="Spatafora J.W."/>
            <person name="Nagy L.G."/>
            <person name="Henrissat B."/>
            <person name="Grigoriev I.V."/>
            <person name="Yang Z.L."/>
            <person name="Xu J."/>
            <person name="Martin F.M."/>
        </authorList>
    </citation>
    <scope>NUCLEOTIDE SEQUENCE</scope>
    <source>
        <strain evidence="1">ATCC 28755</strain>
    </source>
</reference>
<keyword evidence="2" id="KW-1185">Reference proteome</keyword>
<evidence type="ECO:0000313" key="2">
    <source>
        <dbReference type="Proteomes" id="UP000790377"/>
    </source>
</evidence>
<accession>A0ACB7ZTH0</accession>
<gene>
    <name evidence="1" type="ORF">BJ138DRAFT_1019721</name>
</gene>